<dbReference type="OrthoDB" id="10009520at2759"/>
<accession>A0A2P4Y3R6</accession>
<keyword evidence="2" id="KW-1185">Reference proteome</keyword>
<protein>
    <submittedName>
        <fullName evidence="1">Urease accessory protein</fullName>
    </submittedName>
</protein>
<reference evidence="1 2" key="1">
    <citation type="journal article" date="2017" name="Genome Biol. Evol.">
        <title>Phytophthora megakarya and P. palmivora, closely related causal agents of cacao black pod rot, underwent increases in genome sizes and gene numbers by different mechanisms.</title>
        <authorList>
            <person name="Ali S.S."/>
            <person name="Shao J."/>
            <person name="Lary D.J."/>
            <person name="Kronmiller B."/>
            <person name="Shen D."/>
            <person name="Strem M.D."/>
            <person name="Amoako-Attah I."/>
            <person name="Akrofi A.Y."/>
            <person name="Begoude B.A."/>
            <person name="Ten Hoopen G.M."/>
            <person name="Coulibaly K."/>
            <person name="Kebe B.I."/>
            <person name="Melnick R.L."/>
            <person name="Guiltinan M.J."/>
            <person name="Tyler B.M."/>
            <person name="Meinhardt L.W."/>
            <person name="Bailey B.A."/>
        </authorList>
    </citation>
    <scope>NUCLEOTIDE SEQUENCE [LARGE SCALE GENOMIC DNA]</scope>
    <source>
        <strain evidence="2">sbr112.9</strain>
    </source>
</reference>
<evidence type="ECO:0000313" key="2">
    <source>
        <dbReference type="Proteomes" id="UP000237271"/>
    </source>
</evidence>
<dbReference type="AlphaFoldDB" id="A0A2P4Y3R6"/>
<name>A0A2P4Y3R6_9STRA</name>
<gene>
    <name evidence="1" type="ORF">PHPALM_10820</name>
</gene>
<dbReference type="Proteomes" id="UP000237271">
    <property type="component" value="Unassembled WGS sequence"/>
</dbReference>
<organism evidence="1 2">
    <name type="scientific">Phytophthora palmivora</name>
    <dbReference type="NCBI Taxonomy" id="4796"/>
    <lineage>
        <taxon>Eukaryota</taxon>
        <taxon>Sar</taxon>
        <taxon>Stramenopiles</taxon>
        <taxon>Oomycota</taxon>
        <taxon>Peronosporomycetes</taxon>
        <taxon>Peronosporales</taxon>
        <taxon>Peronosporaceae</taxon>
        <taxon>Phytophthora</taxon>
    </lineage>
</organism>
<dbReference type="Gene3D" id="3.30.40.10">
    <property type="entry name" value="Zinc/RING finger domain, C3HC4 (zinc finger)"/>
    <property type="match status" value="1"/>
</dbReference>
<evidence type="ECO:0000313" key="1">
    <source>
        <dbReference type="EMBL" id="POM72457.1"/>
    </source>
</evidence>
<sequence>METSTCQICLDAIEPDQQLTNVCGKSCSAEICRQCLGRHVDVTLQHFYPGVLPRIRCPICLTTMHMSRWEDRVPDGMKAPLTVKYTELCHQACIVTPPCCHKTDYSHLPVFDPSRKPAILIVLLPSQLKRFKTLCKQFCRHILEPRVVLDYAFATFGEEKATILINEMTLYCIQDSERRATLLLSLIPTAADTISASTASDEVIMILEFDEDNDLVRCRTCRALLLKVEGCDAVNCVCGFNMNWAFERSLRQERKKGILPVDIFDIPLTNDWLNFRTQHSLVMKRMRSKWLSKRVIEARPVLRPAFAVYMWRFRLRKVLNTQLSAAWRTRRAKLVDQNLAVVREILRGPVASLIWRRRFSKALASMERDFYWSAYRRSHTEEIKAETEEVNTLFSIATFDDE</sequence>
<comment type="caution">
    <text evidence="1">The sequence shown here is derived from an EMBL/GenBank/DDBJ whole genome shotgun (WGS) entry which is preliminary data.</text>
</comment>
<dbReference type="InterPro" id="IPR013083">
    <property type="entry name" value="Znf_RING/FYVE/PHD"/>
</dbReference>
<dbReference type="EMBL" id="NCKW01005765">
    <property type="protein sequence ID" value="POM72457.1"/>
    <property type="molecule type" value="Genomic_DNA"/>
</dbReference>
<proteinExistence type="predicted"/>